<dbReference type="InterPro" id="IPR003959">
    <property type="entry name" value="ATPase_AAA_core"/>
</dbReference>
<dbReference type="Pfam" id="PF00004">
    <property type="entry name" value="AAA"/>
    <property type="match status" value="1"/>
</dbReference>
<evidence type="ECO:0000256" key="4">
    <source>
        <dbReference type="HAMAP-Rule" id="MF_02112"/>
    </source>
</evidence>
<dbReference type="InterPro" id="IPR022482">
    <property type="entry name" value="Proteasome_ATPase"/>
</dbReference>
<keyword evidence="3 4" id="KW-0175">Coiled coil</keyword>
<dbReference type="InterPro" id="IPR012340">
    <property type="entry name" value="NA-bd_OB-fold"/>
</dbReference>
<sequence>MAAHDDDINRGIRPGRGSEDPAGQVAYLEQEIAVLRRKLADSPRHTRILEERIVELQTNLAGVSAQNERLANTLREARDQIVALKEEVDRLAQPPAGFGVFLQANEDGTVDIFTGGRKLRVNVSPGIETGELRRGQEVMLNEALNVVEAMRFESAGDIVTLKEVLEDGERALVIGHTDEERVVRLAEPLLEATIRPGDALLLEPRSGYVYEVIPKSEVEELVLEEVPDVDYDKIGGLGNQIELIRDAVELPYLYPDLFKEHELRPPKGILLYGPPGCGKTLIAKAVANSLAKKVAEVTGQPAGKSYFLNIKGPELLNKYVGETERHIRLVFQRAREKASEGTPVIVFFDEMESLFRTRGSGVSSDVENTIVPQLLAEIDGVEGLENVIVIGASNREDMIDPAILRPGRLDVKIKIERPDAEAAKDIFAKYLTPSLPLHADDLGEHSGSKPAATHAMIQSVVEQMYAESEENRFLEVTYANGDKEVLYFKDFNSGAMIQNIVDRAKKMAIKAFLDHNQKGLRVAHLLQACVDEFKENEDLPNTTNPDDWARISGKKGERIVYIRTLVTGKQGADTGRSIDTVANTGQYL</sequence>
<feature type="binding site" evidence="4">
    <location>
        <begin position="276"/>
        <end position="281"/>
    </location>
    <ligand>
        <name>ATP</name>
        <dbReference type="ChEBI" id="CHEBI:30616"/>
    </ligand>
</feature>
<evidence type="ECO:0000313" key="8">
    <source>
        <dbReference type="EMBL" id="MCS0636131.1"/>
    </source>
</evidence>
<comment type="caution">
    <text evidence="8">The sequence shown here is derived from an EMBL/GenBank/DDBJ whole genome shotgun (WGS) entry which is preliminary data.</text>
</comment>
<dbReference type="PANTHER" id="PTHR23077:SF144">
    <property type="entry name" value="PROTEASOME-ASSOCIATED ATPASE"/>
    <property type="match status" value="1"/>
</dbReference>
<dbReference type="HAMAP" id="MF_02112">
    <property type="entry name" value="ARC_ATPase"/>
    <property type="match status" value="1"/>
</dbReference>
<accession>A0ABT2CFD5</accession>
<dbReference type="GO" id="GO:0000502">
    <property type="term" value="C:proteasome complex"/>
    <property type="evidence" value="ECO:0007669"/>
    <property type="project" value="UniProtKB-KW"/>
</dbReference>
<evidence type="ECO:0000256" key="6">
    <source>
        <dbReference type="SAM" id="MobiDB-lite"/>
    </source>
</evidence>
<keyword evidence="9" id="KW-1185">Reference proteome</keyword>
<feature type="coiled-coil region" evidence="4">
    <location>
        <begin position="53"/>
        <end position="94"/>
    </location>
</feature>
<protein>
    <recommendedName>
        <fullName evidence="4">AAA ATPase forming ring-shaped complexes</fullName>
        <shortName evidence="4">ARC</shortName>
    </recommendedName>
</protein>
<dbReference type="GO" id="GO:0036402">
    <property type="term" value="F:proteasome-activating activity"/>
    <property type="evidence" value="ECO:0007669"/>
    <property type="project" value="UniProtKB-EC"/>
</dbReference>
<dbReference type="PANTHER" id="PTHR23077">
    <property type="entry name" value="AAA-FAMILY ATPASE"/>
    <property type="match status" value="1"/>
</dbReference>
<feature type="region of interest" description="Disordered" evidence="6">
    <location>
        <begin position="1"/>
        <end position="23"/>
    </location>
</feature>
<feature type="compositionally biased region" description="Basic and acidic residues" evidence="6">
    <location>
        <begin position="1"/>
        <end position="10"/>
    </location>
</feature>
<dbReference type="Pfam" id="PF16450">
    <property type="entry name" value="Prot_ATP_ID_OB_C"/>
    <property type="match status" value="1"/>
</dbReference>
<dbReference type="EMBL" id="JANUGQ010000007">
    <property type="protein sequence ID" value="MCS0636131.1"/>
    <property type="molecule type" value="Genomic_DNA"/>
</dbReference>
<organism evidence="8 9">
    <name type="scientific">Streptomyces pyxinae</name>
    <dbReference type="NCBI Taxonomy" id="2970734"/>
    <lineage>
        <taxon>Bacteria</taxon>
        <taxon>Bacillati</taxon>
        <taxon>Actinomycetota</taxon>
        <taxon>Actinomycetes</taxon>
        <taxon>Kitasatosporales</taxon>
        <taxon>Streptomycetaceae</taxon>
        <taxon>Streptomyces</taxon>
    </lineage>
</organism>
<evidence type="ECO:0000256" key="3">
    <source>
        <dbReference type="ARBA" id="ARBA00023054"/>
    </source>
</evidence>
<dbReference type="InterPro" id="IPR050168">
    <property type="entry name" value="AAA_ATPase_domain"/>
</dbReference>
<keyword evidence="2 4" id="KW-0067">ATP-binding</keyword>
<proteinExistence type="inferred from homology"/>
<dbReference type="InterPro" id="IPR027417">
    <property type="entry name" value="P-loop_NTPase"/>
</dbReference>
<reference evidence="8" key="1">
    <citation type="submission" date="2022-08" db="EMBL/GenBank/DDBJ databases">
        <authorList>
            <person name="Somphong A."/>
            <person name="Phongsopitanun W."/>
        </authorList>
    </citation>
    <scope>NUCLEOTIDE SEQUENCE</scope>
    <source>
        <strain evidence="8">LP05-1</strain>
    </source>
</reference>
<comment type="similarity">
    <text evidence="4 5">Belongs to the AAA ATPase family.</text>
</comment>
<dbReference type="SMART" id="SM00382">
    <property type="entry name" value="AAA"/>
    <property type="match status" value="1"/>
</dbReference>
<dbReference type="InterPro" id="IPR041626">
    <property type="entry name" value="Prot_ATP_ID_OB_N"/>
</dbReference>
<keyword evidence="8" id="KW-0647">Proteasome</keyword>
<evidence type="ECO:0000259" key="7">
    <source>
        <dbReference type="SMART" id="SM00382"/>
    </source>
</evidence>
<dbReference type="Gene3D" id="2.40.50.140">
    <property type="entry name" value="Nucleic acid-binding proteins"/>
    <property type="match status" value="2"/>
</dbReference>
<keyword evidence="8" id="KW-0413">Isomerase</keyword>
<dbReference type="Proteomes" id="UP001431313">
    <property type="component" value="Unassembled WGS sequence"/>
</dbReference>
<gene>
    <name evidence="4 8" type="primary">arc</name>
    <name evidence="8" type="ORF">NX801_10750</name>
</gene>
<keyword evidence="1 4" id="KW-0547">Nucleotide-binding</keyword>
<dbReference type="RefSeq" id="WP_258787123.1">
    <property type="nucleotide sequence ID" value="NZ_JANUGQ010000007.1"/>
</dbReference>
<dbReference type="InterPro" id="IPR003960">
    <property type="entry name" value="ATPase_AAA_CS"/>
</dbReference>
<name>A0ABT2CFD5_9ACTN</name>
<dbReference type="InterPro" id="IPR003593">
    <property type="entry name" value="AAA+_ATPase"/>
</dbReference>
<dbReference type="Gene3D" id="1.20.5.170">
    <property type="match status" value="1"/>
</dbReference>
<dbReference type="Gene3D" id="1.10.8.60">
    <property type="match status" value="1"/>
</dbReference>
<comment type="subunit">
    <text evidence="4">Homohexamer. Assembles into a hexameric ring structure.</text>
</comment>
<dbReference type="InterPro" id="IPR032501">
    <property type="entry name" value="Prot_ATP_ID_OB_2nd"/>
</dbReference>
<evidence type="ECO:0000256" key="2">
    <source>
        <dbReference type="ARBA" id="ARBA00022840"/>
    </source>
</evidence>
<dbReference type="Pfam" id="PF17758">
    <property type="entry name" value="Prot_ATP_ID_OB_N"/>
    <property type="match status" value="1"/>
</dbReference>
<evidence type="ECO:0000256" key="5">
    <source>
        <dbReference type="RuleBase" id="RU003651"/>
    </source>
</evidence>
<dbReference type="NCBIfam" id="TIGR03689">
    <property type="entry name" value="pup_AAA"/>
    <property type="match status" value="1"/>
</dbReference>
<dbReference type="PROSITE" id="PS00674">
    <property type="entry name" value="AAA"/>
    <property type="match status" value="1"/>
</dbReference>
<evidence type="ECO:0000313" key="9">
    <source>
        <dbReference type="Proteomes" id="UP001431313"/>
    </source>
</evidence>
<evidence type="ECO:0000256" key="1">
    <source>
        <dbReference type="ARBA" id="ARBA00022741"/>
    </source>
</evidence>
<feature type="domain" description="AAA+ ATPase" evidence="7">
    <location>
        <begin position="265"/>
        <end position="419"/>
    </location>
</feature>
<dbReference type="SUPFAM" id="SSF52540">
    <property type="entry name" value="P-loop containing nucleoside triphosphate hydrolases"/>
    <property type="match status" value="1"/>
</dbReference>
<dbReference type="Gene3D" id="3.40.50.300">
    <property type="entry name" value="P-loop containing nucleotide triphosphate hydrolases"/>
    <property type="match status" value="1"/>
</dbReference>